<reference evidence="1" key="1">
    <citation type="submission" date="2020-06" db="EMBL/GenBank/DDBJ databases">
        <title>Analysis procedures for assessing recovery of high quality, complete, closed genomes from Nanopore long read metagenome sequencing.</title>
        <authorList>
            <person name="Bessarab I."/>
            <person name="Arumugam K."/>
            <person name="Haryono M."/>
            <person name="Liu X."/>
            <person name="Roy S."/>
            <person name="Zuniga-Montanez R.E."/>
            <person name="Qiu G."/>
            <person name="Drautz-Moses D.I."/>
            <person name="Law Y.Y."/>
            <person name="Wuertz S."/>
            <person name="Lauro F.M."/>
            <person name="Huson D.H."/>
            <person name="Williams R.B."/>
        </authorList>
    </citation>
    <scope>NUCLEOTIDE SEQUENCE [LARGE SCALE GENOMIC DNA]</scope>
    <source>
        <strain evidence="1">SSD2</strain>
    </source>
</reference>
<evidence type="ECO:0000313" key="1">
    <source>
        <dbReference type="EMBL" id="QLQ34024.1"/>
    </source>
</evidence>
<proteinExistence type="predicted"/>
<accession>A0A7L6AXV0</accession>
<dbReference type="AlphaFoldDB" id="A0A7L6AXV0"/>
<dbReference type="KEGG" id="this:HZT40_23075"/>
<dbReference type="EMBL" id="CP059265">
    <property type="protein sequence ID" value="QLQ34024.1"/>
    <property type="molecule type" value="Genomic_DNA"/>
</dbReference>
<organism evidence="1 2">
    <name type="scientific">Candidatus Thiothrix singaporensis</name>
    <dbReference type="NCBI Taxonomy" id="2799669"/>
    <lineage>
        <taxon>Bacteria</taxon>
        <taxon>Pseudomonadati</taxon>
        <taxon>Pseudomonadota</taxon>
        <taxon>Gammaproteobacteria</taxon>
        <taxon>Thiotrichales</taxon>
        <taxon>Thiotrichaceae</taxon>
        <taxon>Thiothrix</taxon>
    </lineage>
</organism>
<sequence>MSSIAITKGKIADILQARGQLDEALRILSDDLIPVFERLGEVRSIAITKGKIADILFLNDKKKSP</sequence>
<protein>
    <submittedName>
        <fullName evidence="1">Uncharacterized protein</fullName>
    </submittedName>
</protein>
<gene>
    <name evidence="1" type="ORF">HZT40_23075</name>
</gene>
<evidence type="ECO:0000313" key="2">
    <source>
        <dbReference type="Proteomes" id="UP000510621"/>
    </source>
</evidence>
<keyword evidence="2" id="KW-1185">Reference proteome</keyword>
<dbReference type="Proteomes" id="UP000510621">
    <property type="component" value="Chromosome"/>
</dbReference>
<name>A0A7L6AXV0_9GAMM</name>